<dbReference type="Gene3D" id="2.120.10.30">
    <property type="entry name" value="TolB, C-terminal domain"/>
    <property type="match status" value="1"/>
</dbReference>
<dbReference type="GO" id="GO:0004180">
    <property type="term" value="F:carboxypeptidase activity"/>
    <property type="evidence" value="ECO:0007669"/>
    <property type="project" value="UniProtKB-KW"/>
</dbReference>
<dbReference type="EMBL" id="JAGQLI010000059">
    <property type="protein sequence ID" value="MCA9379011.1"/>
    <property type="molecule type" value="Genomic_DNA"/>
</dbReference>
<keyword evidence="1" id="KW-0812">Transmembrane</keyword>
<dbReference type="Proteomes" id="UP000760819">
    <property type="component" value="Unassembled WGS sequence"/>
</dbReference>
<keyword evidence="2" id="KW-0378">Hydrolase</keyword>
<gene>
    <name evidence="2" type="ORF">KC640_01150</name>
</gene>
<comment type="caution">
    <text evidence="2">The sequence shown here is derived from an EMBL/GenBank/DDBJ whole genome shotgun (WGS) entry which is preliminary data.</text>
</comment>
<organism evidence="2 3">
    <name type="scientific">Candidatus Dojkabacteria bacterium</name>
    <dbReference type="NCBI Taxonomy" id="2099670"/>
    <lineage>
        <taxon>Bacteria</taxon>
        <taxon>Candidatus Dojkabacteria</taxon>
    </lineage>
</organism>
<dbReference type="PANTHER" id="PTHR36842">
    <property type="entry name" value="PROTEIN TOLB HOMOLOG"/>
    <property type="match status" value="1"/>
</dbReference>
<evidence type="ECO:0000256" key="1">
    <source>
        <dbReference type="SAM" id="Phobius"/>
    </source>
</evidence>
<feature type="transmembrane region" description="Helical" evidence="1">
    <location>
        <begin position="64"/>
        <end position="88"/>
    </location>
</feature>
<dbReference type="Gene3D" id="2.60.40.1120">
    <property type="entry name" value="Carboxypeptidase-like, regulatory domain"/>
    <property type="match status" value="1"/>
</dbReference>
<dbReference type="InterPro" id="IPR011042">
    <property type="entry name" value="6-blade_b-propeller_TolB-like"/>
</dbReference>
<proteinExistence type="predicted"/>
<reference evidence="2" key="2">
    <citation type="journal article" date="2021" name="Microbiome">
        <title>Successional dynamics and alternative stable states in a saline activated sludge microbial community over 9 years.</title>
        <authorList>
            <person name="Wang Y."/>
            <person name="Ye J."/>
            <person name="Ju F."/>
            <person name="Liu L."/>
            <person name="Boyd J.A."/>
            <person name="Deng Y."/>
            <person name="Parks D.H."/>
            <person name="Jiang X."/>
            <person name="Yin X."/>
            <person name="Woodcroft B.J."/>
            <person name="Tyson G.W."/>
            <person name="Hugenholtz P."/>
            <person name="Polz M.F."/>
            <person name="Zhang T."/>
        </authorList>
    </citation>
    <scope>NUCLEOTIDE SEQUENCE</scope>
    <source>
        <strain evidence="2">HKST-UBA12</strain>
    </source>
</reference>
<name>A0A955I780_9BACT</name>
<dbReference type="InterPro" id="IPR008969">
    <property type="entry name" value="CarboxyPept-like_regulatory"/>
</dbReference>
<keyword evidence="2" id="KW-0121">Carboxypeptidase</keyword>
<evidence type="ECO:0000313" key="2">
    <source>
        <dbReference type="EMBL" id="MCA9379011.1"/>
    </source>
</evidence>
<evidence type="ECO:0000313" key="3">
    <source>
        <dbReference type="Proteomes" id="UP000760819"/>
    </source>
</evidence>
<dbReference type="AlphaFoldDB" id="A0A955I780"/>
<dbReference type="PANTHER" id="PTHR36842:SF1">
    <property type="entry name" value="PROTEIN TOLB"/>
    <property type="match status" value="1"/>
</dbReference>
<dbReference type="SUPFAM" id="SSF69304">
    <property type="entry name" value="Tricorn protease N-terminal domain"/>
    <property type="match status" value="1"/>
</dbReference>
<reference evidence="2" key="1">
    <citation type="submission" date="2020-04" db="EMBL/GenBank/DDBJ databases">
        <authorList>
            <person name="Zhang T."/>
        </authorList>
    </citation>
    <scope>NUCLEOTIDE SEQUENCE</scope>
    <source>
        <strain evidence="2">HKST-UBA12</strain>
    </source>
</reference>
<dbReference type="Pfam" id="PF13620">
    <property type="entry name" value="CarboxypepD_reg"/>
    <property type="match status" value="1"/>
</dbReference>
<protein>
    <submittedName>
        <fullName evidence="2">Carboxypeptidase regulatory-like domain-containing protein</fullName>
    </submittedName>
</protein>
<accession>A0A955I780</accession>
<dbReference type="SUPFAM" id="SSF49464">
    <property type="entry name" value="Carboxypeptidase regulatory domain-like"/>
    <property type="match status" value="1"/>
</dbReference>
<sequence>MSEDNLHKPEELPETLQTLKALEKGKAAVLPPAEVKNMPEGSLMPLQKKNKWQELKELVKKQHIAVKIIGVVVALIFAFLLLMVILTLTAVDGQLFKLTLAGNVVNGATQQPVSGATVLVNEQELTTGADGTFSLGNLEVKRYLVEITAPGYEAFSQEVAMSRSFLDYTVERTFELTPAGDATLSGKFVSPDSSYQFVDDIIEIAGKTFNPELDGSFEIKNIKTGPQSLAFKSVNFKDIEIELDLQGGSNTLEDVTLVPAADITGEAISWLREDIVGTLQLTVEGVPTEQITIDEDGNFRIRDLEVARKYKVRAQADGYVEKDYEVSTDQGENSIFGFKLVENGKFPFLRKVGQYNQLFVTDLNGENALQLTSSTNFDPRGEFLKGSEVYFMSTRDNVISNIGSGKGLTAYVASVGGGNPQRLSTNTDDIGTIFPAFAAAKLINVAKGNTSTSRILQVMSLAGTDRVTIQEIAEGNINDPALSADGQVIYYQMQNKAGDINGLYRASATSGGAERLSNKENIQIYSVSGDGDKVIYSAKNADTKLLDLFLYTYSTKQDTLLRAAFTGSQYQFVATNNDLVLFHDFRDGGNNVYLLQLSTNKETRLTTFTGTEGVDAIYQQAGLIVYQTNKGIYLMDITQPKLGKMVTDEFVRYTGYDF</sequence>
<keyword evidence="1" id="KW-0472">Membrane</keyword>
<keyword evidence="2" id="KW-0645">Protease</keyword>
<keyword evidence="1" id="KW-1133">Transmembrane helix</keyword>